<evidence type="ECO:0000313" key="3">
    <source>
        <dbReference type="Proteomes" id="UP000011523"/>
    </source>
</evidence>
<organism evidence="2 3">
    <name type="scientific">Halorubrum tebenquichense DSM 14210</name>
    <dbReference type="NCBI Taxonomy" id="1227485"/>
    <lineage>
        <taxon>Archaea</taxon>
        <taxon>Methanobacteriati</taxon>
        <taxon>Methanobacteriota</taxon>
        <taxon>Stenosarchaea group</taxon>
        <taxon>Halobacteria</taxon>
        <taxon>Halobacteriales</taxon>
        <taxon>Haloferacaceae</taxon>
        <taxon>Halorubrum</taxon>
    </lineage>
</organism>
<dbReference type="RefSeq" id="WP_006630145.1">
    <property type="nucleotide sequence ID" value="NZ_AOJD01000064.1"/>
</dbReference>
<proteinExistence type="predicted"/>
<feature type="compositionally biased region" description="Acidic residues" evidence="1">
    <location>
        <begin position="56"/>
        <end position="65"/>
    </location>
</feature>
<accession>M0DMH0</accession>
<sequence>MPEEEVSVEEALAVAQRALAKTVGIEEDISDLKDETAELRSRLDEVERRLSKQEALADEEGGDDV</sequence>
<comment type="caution">
    <text evidence="2">The sequence shown here is derived from an EMBL/GenBank/DDBJ whole genome shotgun (WGS) entry which is preliminary data.</text>
</comment>
<evidence type="ECO:0000313" key="2">
    <source>
        <dbReference type="EMBL" id="ELZ35354.1"/>
    </source>
</evidence>
<dbReference type="OrthoDB" id="380541at2157"/>
<gene>
    <name evidence="2" type="ORF">C472_12490</name>
</gene>
<dbReference type="EMBL" id="AOJD01000064">
    <property type="protein sequence ID" value="ELZ35354.1"/>
    <property type="molecule type" value="Genomic_DNA"/>
</dbReference>
<dbReference type="AlphaFoldDB" id="M0DMH0"/>
<protein>
    <submittedName>
        <fullName evidence="2">Uncharacterized protein</fullName>
    </submittedName>
</protein>
<feature type="region of interest" description="Disordered" evidence="1">
    <location>
        <begin position="44"/>
        <end position="65"/>
    </location>
</feature>
<dbReference type="Proteomes" id="UP000011523">
    <property type="component" value="Unassembled WGS sequence"/>
</dbReference>
<keyword evidence="3" id="KW-1185">Reference proteome</keyword>
<name>M0DMH0_9EURY</name>
<reference evidence="2 3" key="1">
    <citation type="journal article" date="2014" name="PLoS Genet.">
        <title>Phylogenetically driven sequencing of extremely halophilic archaea reveals strategies for static and dynamic osmo-response.</title>
        <authorList>
            <person name="Becker E.A."/>
            <person name="Seitzer P.M."/>
            <person name="Tritt A."/>
            <person name="Larsen D."/>
            <person name="Krusor M."/>
            <person name="Yao A.I."/>
            <person name="Wu D."/>
            <person name="Madern D."/>
            <person name="Eisen J.A."/>
            <person name="Darling A.E."/>
            <person name="Facciotti M.T."/>
        </authorList>
    </citation>
    <scope>NUCLEOTIDE SEQUENCE [LARGE SCALE GENOMIC DNA]</scope>
    <source>
        <strain evidence="2 3">DSM 14210</strain>
    </source>
</reference>
<evidence type="ECO:0000256" key="1">
    <source>
        <dbReference type="SAM" id="MobiDB-lite"/>
    </source>
</evidence>
<dbReference type="PATRIC" id="fig|1227485.3.peg.2449"/>